<protein>
    <submittedName>
        <fullName evidence="1">Uncharacterized protein</fullName>
    </submittedName>
</protein>
<dbReference type="RefSeq" id="WP_249303036.1">
    <property type="nucleotide sequence ID" value="NZ_JACRSW010000010.1"/>
</dbReference>
<dbReference type="Proteomes" id="UP000637513">
    <property type="component" value="Unassembled WGS sequence"/>
</dbReference>
<gene>
    <name evidence="1" type="ORF">H8700_03100</name>
</gene>
<accession>A0ABR7MSB5</accession>
<evidence type="ECO:0000313" key="1">
    <source>
        <dbReference type="EMBL" id="MBC8556695.1"/>
    </source>
</evidence>
<name>A0ABR7MSB5_9FIRM</name>
<organism evidence="1 2">
    <name type="scientific">Jutongia hominis</name>
    <dbReference type="NCBI Taxonomy" id="2763664"/>
    <lineage>
        <taxon>Bacteria</taxon>
        <taxon>Bacillati</taxon>
        <taxon>Bacillota</taxon>
        <taxon>Clostridia</taxon>
        <taxon>Lachnospirales</taxon>
        <taxon>Lachnospiraceae</taxon>
        <taxon>Jutongia</taxon>
    </lineage>
</organism>
<evidence type="ECO:0000313" key="2">
    <source>
        <dbReference type="Proteomes" id="UP000637513"/>
    </source>
</evidence>
<proteinExistence type="predicted"/>
<keyword evidence="2" id="KW-1185">Reference proteome</keyword>
<dbReference type="EMBL" id="JACRSW010000010">
    <property type="protein sequence ID" value="MBC8556695.1"/>
    <property type="molecule type" value="Genomic_DNA"/>
</dbReference>
<comment type="caution">
    <text evidence="1">The sequence shown here is derived from an EMBL/GenBank/DDBJ whole genome shotgun (WGS) entry which is preliminary data.</text>
</comment>
<sequence>MIMYAQLIGHSPKERMVLSYDVEKDVANSGMSFDEYIKKVLAMNPEFERVYCR</sequence>
<reference evidence="1 2" key="1">
    <citation type="submission" date="2020-08" db="EMBL/GenBank/DDBJ databases">
        <title>Genome public.</title>
        <authorList>
            <person name="Liu C."/>
            <person name="Sun Q."/>
        </authorList>
    </citation>
    <scope>NUCLEOTIDE SEQUENCE [LARGE SCALE GENOMIC DNA]</scope>
    <source>
        <strain evidence="1 2">BX3</strain>
    </source>
</reference>